<evidence type="ECO:0000313" key="5">
    <source>
        <dbReference type="Proteomes" id="UP000199647"/>
    </source>
</evidence>
<evidence type="ECO:0000259" key="3">
    <source>
        <dbReference type="PROSITE" id="PS50076"/>
    </source>
</evidence>
<dbReference type="SMART" id="SM00271">
    <property type="entry name" value="DnaJ"/>
    <property type="match status" value="1"/>
</dbReference>
<evidence type="ECO:0000313" key="4">
    <source>
        <dbReference type="EMBL" id="SEP69220.1"/>
    </source>
</evidence>
<dbReference type="InterPro" id="IPR018253">
    <property type="entry name" value="DnaJ_domain_CS"/>
</dbReference>
<dbReference type="AlphaFoldDB" id="A0A1H8ZXN9"/>
<protein>
    <submittedName>
        <fullName evidence="4">DnaJ-class molecular chaperone with C-terminal Zn finger domain</fullName>
    </submittedName>
</protein>
<evidence type="ECO:0000256" key="1">
    <source>
        <dbReference type="ARBA" id="ARBA00023186"/>
    </source>
</evidence>
<gene>
    <name evidence="4" type="ORF">SAMN05216548_101271</name>
</gene>
<feature type="domain" description="J" evidence="3">
    <location>
        <begin position="3"/>
        <end position="68"/>
    </location>
</feature>
<dbReference type="FunFam" id="2.60.260.20:FF:000013">
    <property type="entry name" value="DnaJ subfamily B member 11"/>
    <property type="match status" value="1"/>
</dbReference>
<sequence>MRDPYDVLGVGRSAADSDIKKAYRKLAKANHPDQNPGDSGAQARFSEINNAYEILGDKDKRGQFDRGEIDAEGKPRFQGFAGGQGYNQSGYGQSGFAPEDFADIFAGMGGGRSGASGFRFSSGGGRNQQGQEADDDILSSLFGGFGGGRARSSSGFSGGAGQQSAGASAGRGVDAKAEVAVTLEEVAEGRKSRVDLPTGKSVALTLPKGVVDGQTIRLQGQGYPSATGRGGDALVTVKFVPHPLFRVEGADLHLDLPLSLDEAVLGAKIPVPTLSGKVQITVPARSGNGKVLRLKGKGLPTTSGQGDLLVALKVALPEAAEPELDALMRKWREAGRPSPRGAAFS</sequence>
<feature type="region of interest" description="Disordered" evidence="2">
    <location>
        <begin position="152"/>
        <end position="171"/>
    </location>
</feature>
<dbReference type="PROSITE" id="PS00636">
    <property type="entry name" value="DNAJ_1"/>
    <property type="match status" value="1"/>
</dbReference>
<keyword evidence="5" id="KW-1185">Reference proteome</keyword>
<evidence type="ECO:0000256" key="2">
    <source>
        <dbReference type="SAM" id="MobiDB-lite"/>
    </source>
</evidence>
<dbReference type="Pfam" id="PF00226">
    <property type="entry name" value="DnaJ"/>
    <property type="match status" value="1"/>
</dbReference>
<dbReference type="CDD" id="cd10747">
    <property type="entry name" value="DnaJ_C"/>
    <property type="match status" value="1"/>
</dbReference>
<dbReference type="SUPFAM" id="SSF46565">
    <property type="entry name" value="Chaperone J-domain"/>
    <property type="match status" value="1"/>
</dbReference>
<proteinExistence type="predicted"/>
<dbReference type="Proteomes" id="UP000199647">
    <property type="component" value="Unassembled WGS sequence"/>
</dbReference>
<dbReference type="PANTHER" id="PTHR43096:SF52">
    <property type="entry name" value="DNAJ HOMOLOG 1, MITOCHONDRIAL-RELATED"/>
    <property type="match status" value="1"/>
</dbReference>
<reference evidence="4 5" key="1">
    <citation type="submission" date="2016-10" db="EMBL/GenBank/DDBJ databases">
        <authorList>
            <person name="de Groot N.N."/>
        </authorList>
    </citation>
    <scope>NUCLEOTIDE SEQUENCE [LARGE SCALE GENOMIC DNA]</scope>
    <source>
        <strain evidence="4 5">A52C2</strain>
    </source>
</reference>
<dbReference type="PRINTS" id="PR00625">
    <property type="entry name" value="JDOMAIN"/>
</dbReference>
<dbReference type="CDD" id="cd06257">
    <property type="entry name" value="DnaJ"/>
    <property type="match status" value="1"/>
</dbReference>
<dbReference type="InterPro" id="IPR001623">
    <property type="entry name" value="DnaJ_domain"/>
</dbReference>
<dbReference type="EMBL" id="FOFG01000001">
    <property type="protein sequence ID" value="SEP69220.1"/>
    <property type="molecule type" value="Genomic_DNA"/>
</dbReference>
<dbReference type="OrthoDB" id="9779889at2"/>
<keyword evidence="1" id="KW-0143">Chaperone</keyword>
<name>A0A1H8ZXN9_9HYPH</name>
<dbReference type="SUPFAM" id="SSF49493">
    <property type="entry name" value="HSP40/DnaJ peptide-binding domain"/>
    <property type="match status" value="2"/>
</dbReference>
<dbReference type="InterPro" id="IPR036869">
    <property type="entry name" value="J_dom_sf"/>
</dbReference>
<dbReference type="PANTHER" id="PTHR43096">
    <property type="entry name" value="DNAJ HOMOLOG 1, MITOCHONDRIAL-RELATED"/>
    <property type="match status" value="1"/>
</dbReference>
<dbReference type="InterPro" id="IPR008971">
    <property type="entry name" value="HSP40/DnaJ_pept-bd"/>
</dbReference>
<dbReference type="Pfam" id="PF01556">
    <property type="entry name" value="DnaJ_C"/>
    <property type="match status" value="1"/>
</dbReference>
<organism evidence="4 5">
    <name type="scientific">Faunimonas pinastri</name>
    <dbReference type="NCBI Taxonomy" id="1855383"/>
    <lineage>
        <taxon>Bacteria</taxon>
        <taxon>Pseudomonadati</taxon>
        <taxon>Pseudomonadota</taxon>
        <taxon>Alphaproteobacteria</taxon>
        <taxon>Hyphomicrobiales</taxon>
        <taxon>Afifellaceae</taxon>
        <taxon>Faunimonas</taxon>
    </lineage>
</organism>
<accession>A0A1H8ZXN9</accession>
<dbReference type="PROSITE" id="PS50076">
    <property type="entry name" value="DNAJ_2"/>
    <property type="match status" value="1"/>
</dbReference>
<dbReference type="Gene3D" id="1.10.287.110">
    <property type="entry name" value="DnaJ domain"/>
    <property type="match status" value="1"/>
</dbReference>
<dbReference type="RefSeq" id="WP_092494784.1">
    <property type="nucleotide sequence ID" value="NZ_FOFG01000001.1"/>
</dbReference>
<dbReference type="GO" id="GO:0051082">
    <property type="term" value="F:unfolded protein binding"/>
    <property type="evidence" value="ECO:0007669"/>
    <property type="project" value="InterPro"/>
</dbReference>
<dbReference type="STRING" id="1855383.SAMN05216548_101271"/>
<dbReference type="Gene3D" id="2.60.260.20">
    <property type="entry name" value="Urease metallochaperone UreE, N-terminal domain"/>
    <property type="match status" value="2"/>
</dbReference>
<dbReference type="InterPro" id="IPR002939">
    <property type="entry name" value="DnaJ_C"/>
</dbReference>
<dbReference type="GO" id="GO:0005737">
    <property type="term" value="C:cytoplasm"/>
    <property type="evidence" value="ECO:0007669"/>
    <property type="project" value="TreeGrafter"/>
</dbReference>
<feature type="compositionally biased region" description="Low complexity" evidence="2">
    <location>
        <begin position="162"/>
        <end position="171"/>
    </location>
</feature>
<dbReference type="GO" id="GO:0042026">
    <property type="term" value="P:protein refolding"/>
    <property type="evidence" value="ECO:0007669"/>
    <property type="project" value="TreeGrafter"/>
</dbReference>